<sequence length="587" mass="59989">MIESPDATPTPTSDAGGIDAVSPDNADLASLELSSGHALEPAFAPEQSAYTASLSFLVQTLALRATTVHPDATVAIEGVLVGQGEVSDRLSLPDEGTRTLRIDVSAPSGATQSYTLTVERSAEVAQLAFVKASNPGSEAGGDEFGHQVAISGDTMVVGAPREDGSSRGVDGADNDDANNAGAVYVFRRNGDTWQQEAYLKASNGDANDQFGFSVAVDGDTLVVGAPGESSSAAGIGGGANEQANNTLVVAGAAYVFERSGGVWQQTSYVKSSQPSDLGIFGFTVAVDGDRIAVGEPGQGTGEVTTGRLHLYQRDSSGVWQAETTLRGSNTEQGDRFGLRVSLDGERLAVGATGEASASRDTPGNDEALGAGAVYVFGFDDENGWSEEAYVKPEVPGGPSAGEEAGQGDGFGIWLALDGDTLAVSAVREDSSATGIGGNQDNNNALNAGAVYVFERGQGAWTQAAYIKAEQTTGVDIFGEGLALRGDVLAVGVTQDDGSGFGVGSTPDDASVNTGAVYVFRRDAEGAWVQSRYLKASNAGRNDLFGLGLALSEDVLAVGARGEASSSAGIDGGYDDALEDSGAVYLFY</sequence>
<dbReference type="AlphaFoldDB" id="D0LGU6"/>
<feature type="domain" description="Cadherin-like beta-sandwich-like" evidence="5">
    <location>
        <begin position="29"/>
        <end position="120"/>
    </location>
</feature>
<keyword evidence="2" id="KW-0677">Repeat</keyword>
<feature type="region of interest" description="Disordered" evidence="4">
    <location>
        <begin position="1"/>
        <end position="23"/>
    </location>
</feature>
<evidence type="ECO:0000259" key="5">
    <source>
        <dbReference type="Pfam" id="PF12733"/>
    </source>
</evidence>
<dbReference type="RefSeq" id="WP_012827276.1">
    <property type="nucleotide sequence ID" value="NC_013440.1"/>
</dbReference>
<evidence type="ECO:0000256" key="2">
    <source>
        <dbReference type="ARBA" id="ARBA00022737"/>
    </source>
</evidence>
<evidence type="ECO:0000256" key="3">
    <source>
        <dbReference type="ARBA" id="ARBA00023180"/>
    </source>
</evidence>
<evidence type="ECO:0000313" key="6">
    <source>
        <dbReference type="EMBL" id="ACY14668.1"/>
    </source>
</evidence>
<gene>
    <name evidence="6" type="ordered locus">Hoch_2123</name>
</gene>
<dbReference type="KEGG" id="hoh:Hoch_2123"/>
<evidence type="ECO:0000313" key="7">
    <source>
        <dbReference type="Proteomes" id="UP000001880"/>
    </source>
</evidence>
<dbReference type="HOGENOM" id="CLU_025051_0_0_7"/>
<dbReference type="Pfam" id="PF12733">
    <property type="entry name" value="Cadherin-like"/>
    <property type="match status" value="1"/>
</dbReference>
<dbReference type="Proteomes" id="UP000001880">
    <property type="component" value="Chromosome"/>
</dbReference>
<dbReference type="InterPro" id="IPR013519">
    <property type="entry name" value="Int_alpha_beta-p"/>
</dbReference>
<keyword evidence="1" id="KW-0732">Signal</keyword>
<evidence type="ECO:0000256" key="1">
    <source>
        <dbReference type="ARBA" id="ARBA00022729"/>
    </source>
</evidence>
<dbReference type="GO" id="GO:0007229">
    <property type="term" value="P:integrin-mediated signaling pathway"/>
    <property type="evidence" value="ECO:0007669"/>
    <property type="project" value="UniProtKB-KW"/>
</dbReference>
<proteinExistence type="predicted"/>
<accession>D0LGU6</accession>
<dbReference type="PANTHER" id="PTHR36220:SF1">
    <property type="entry name" value="GAMMA TUBULIN COMPLEX COMPONENT C-TERMINAL DOMAIN-CONTAINING PROTEIN"/>
    <property type="match status" value="1"/>
</dbReference>
<dbReference type="PROSITE" id="PS51470">
    <property type="entry name" value="FG_GAP"/>
    <property type="match status" value="1"/>
</dbReference>
<keyword evidence="6" id="KW-0401">Integrin</keyword>
<organism evidence="6 7">
    <name type="scientific">Haliangium ochraceum (strain DSM 14365 / JCM 11303 / SMP-2)</name>
    <dbReference type="NCBI Taxonomy" id="502025"/>
    <lineage>
        <taxon>Bacteria</taxon>
        <taxon>Pseudomonadati</taxon>
        <taxon>Myxococcota</taxon>
        <taxon>Polyangia</taxon>
        <taxon>Haliangiales</taxon>
        <taxon>Kofleriaceae</taxon>
        <taxon>Haliangium</taxon>
    </lineage>
</organism>
<name>D0LGU6_HALO1</name>
<dbReference type="Gene3D" id="2.130.10.130">
    <property type="entry name" value="Integrin alpha, N-terminal"/>
    <property type="match status" value="3"/>
</dbReference>
<protein>
    <submittedName>
        <fullName evidence="6">Integrin alpha beta-propellor repeat protein</fullName>
    </submittedName>
</protein>
<dbReference type="EMBL" id="CP001804">
    <property type="protein sequence ID" value="ACY14668.1"/>
    <property type="molecule type" value="Genomic_DNA"/>
</dbReference>
<keyword evidence="3" id="KW-0325">Glycoprotein</keyword>
<dbReference type="InterPro" id="IPR013517">
    <property type="entry name" value="FG-GAP"/>
</dbReference>
<dbReference type="SMART" id="SM00191">
    <property type="entry name" value="Int_alpha"/>
    <property type="match status" value="4"/>
</dbReference>
<dbReference type="eggNOG" id="COG3203">
    <property type="taxonomic scope" value="Bacteria"/>
</dbReference>
<dbReference type="Pfam" id="PF14312">
    <property type="entry name" value="FG-GAP_2"/>
    <property type="match status" value="4"/>
</dbReference>
<keyword evidence="7" id="KW-1185">Reference proteome</keyword>
<reference evidence="6 7" key="1">
    <citation type="journal article" date="2010" name="Stand. Genomic Sci.">
        <title>Complete genome sequence of Haliangium ochraceum type strain (SMP-2).</title>
        <authorList>
            <consortium name="US DOE Joint Genome Institute (JGI-PGF)"/>
            <person name="Ivanova N."/>
            <person name="Daum C."/>
            <person name="Lang E."/>
            <person name="Abt B."/>
            <person name="Kopitz M."/>
            <person name="Saunders E."/>
            <person name="Lapidus A."/>
            <person name="Lucas S."/>
            <person name="Glavina Del Rio T."/>
            <person name="Nolan M."/>
            <person name="Tice H."/>
            <person name="Copeland A."/>
            <person name="Cheng J.F."/>
            <person name="Chen F."/>
            <person name="Bruce D."/>
            <person name="Goodwin L."/>
            <person name="Pitluck S."/>
            <person name="Mavromatis K."/>
            <person name="Pati A."/>
            <person name="Mikhailova N."/>
            <person name="Chen A."/>
            <person name="Palaniappan K."/>
            <person name="Land M."/>
            <person name="Hauser L."/>
            <person name="Chang Y.J."/>
            <person name="Jeffries C.D."/>
            <person name="Detter J.C."/>
            <person name="Brettin T."/>
            <person name="Rohde M."/>
            <person name="Goker M."/>
            <person name="Bristow J."/>
            <person name="Markowitz V."/>
            <person name="Eisen J.A."/>
            <person name="Hugenholtz P."/>
            <person name="Kyrpides N.C."/>
            <person name="Klenk H.P."/>
        </authorList>
    </citation>
    <scope>NUCLEOTIDE SEQUENCE [LARGE SCALE GENOMIC DNA]</scope>
    <source>
        <strain evidence="7">DSM 14365 / CIP 107738 / JCM 11303 / AJ 13395 / SMP-2</strain>
    </source>
</reference>
<dbReference type="PANTHER" id="PTHR36220">
    <property type="entry name" value="UNNAMED PRODUCT"/>
    <property type="match status" value="1"/>
</dbReference>
<evidence type="ECO:0000256" key="4">
    <source>
        <dbReference type="SAM" id="MobiDB-lite"/>
    </source>
</evidence>
<dbReference type="InterPro" id="IPR028994">
    <property type="entry name" value="Integrin_alpha_N"/>
</dbReference>
<dbReference type="InterPro" id="IPR025883">
    <property type="entry name" value="Cadherin-like_domain"/>
</dbReference>